<dbReference type="SUPFAM" id="SSF56935">
    <property type="entry name" value="Porins"/>
    <property type="match status" value="1"/>
</dbReference>
<comment type="similarity">
    <text evidence="2 9 10">Belongs to the TonB-dependent receptor family.</text>
</comment>
<evidence type="ECO:0000256" key="10">
    <source>
        <dbReference type="RuleBase" id="RU003357"/>
    </source>
</evidence>
<gene>
    <name evidence="15" type="ORF">B6S08_11440</name>
</gene>
<dbReference type="Gene3D" id="2.40.170.20">
    <property type="entry name" value="TonB-dependent receptor, beta-barrel domain"/>
    <property type="match status" value="1"/>
</dbReference>
<evidence type="ECO:0000259" key="13">
    <source>
        <dbReference type="Pfam" id="PF00593"/>
    </source>
</evidence>
<evidence type="ECO:0000256" key="2">
    <source>
        <dbReference type="ARBA" id="ARBA00009810"/>
    </source>
</evidence>
<dbReference type="PROSITE" id="PS52016">
    <property type="entry name" value="TONB_DEPENDENT_REC_3"/>
    <property type="match status" value="1"/>
</dbReference>
<evidence type="ECO:0000313" key="16">
    <source>
        <dbReference type="Proteomes" id="UP000242757"/>
    </source>
</evidence>
<feature type="domain" description="TonB-dependent receptor-like beta-barrel" evidence="13">
    <location>
        <begin position="228"/>
        <end position="605"/>
    </location>
</feature>
<reference evidence="15 16" key="1">
    <citation type="submission" date="2017-08" db="EMBL/GenBank/DDBJ databases">
        <title>A Genome Sequence of Oceanimonas doudoroffii ATCC 27123T.</title>
        <authorList>
            <person name="Brennan M.A."/>
            <person name="Maclea K.S."/>
            <person name="Mcclelland W.D."/>
            <person name="Trachtenberg A.M."/>
        </authorList>
    </citation>
    <scope>NUCLEOTIDE SEQUENCE [LARGE SCALE GENOMIC DNA]</scope>
    <source>
        <strain evidence="15 16">ATCC 27123</strain>
    </source>
</reference>
<evidence type="ECO:0000256" key="7">
    <source>
        <dbReference type="ARBA" id="ARBA00023136"/>
    </source>
</evidence>
<dbReference type="Pfam" id="PF00593">
    <property type="entry name" value="TonB_dep_Rec_b-barrel"/>
    <property type="match status" value="1"/>
</dbReference>
<dbReference type="Pfam" id="PF07715">
    <property type="entry name" value="Plug"/>
    <property type="match status" value="1"/>
</dbReference>
<keyword evidence="3 9" id="KW-0813">Transport</keyword>
<keyword evidence="12" id="KW-0732">Signal</keyword>
<dbReference type="GO" id="GO:0009279">
    <property type="term" value="C:cell outer membrane"/>
    <property type="evidence" value="ECO:0007669"/>
    <property type="project" value="UniProtKB-SubCell"/>
</dbReference>
<organism evidence="15 16">
    <name type="scientific">Oceanimonas doudoroffii</name>
    <dbReference type="NCBI Taxonomy" id="84158"/>
    <lineage>
        <taxon>Bacteria</taxon>
        <taxon>Pseudomonadati</taxon>
        <taxon>Pseudomonadota</taxon>
        <taxon>Gammaproteobacteria</taxon>
        <taxon>Aeromonadales</taxon>
        <taxon>Aeromonadaceae</taxon>
        <taxon>Oceanimonas</taxon>
    </lineage>
</organism>
<comment type="subcellular location">
    <subcellularLocation>
        <location evidence="1 9">Cell outer membrane</location>
        <topology evidence="1 9">Multi-pass membrane protein</topology>
    </subcellularLocation>
</comment>
<accession>A0A233RE87</accession>
<dbReference type="PANTHER" id="PTHR30069">
    <property type="entry name" value="TONB-DEPENDENT OUTER MEMBRANE RECEPTOR"/>
    <property type="match status" value="1"/>
</dbReference>
<evidence type="ECO:0000256" key="9">
    <source>
        <dbReference type="PROSITE-ProRule" id="PRU01360"/>
    </source>
</evidence>
<sequence>MPGRPSLLALAIASIISAPLAAEEITQLDSVVVTDSRLDHNVSVVEAKELERRQANDLEDVFRQQPEVTVGGSVGFAQKLYTRGIEDTKQNVSIDGAVQGGQAFHHNGRISIEPELLKRVEVEAGAGKATSGAGALGGALRFETKDPIDLLREGQDFGALVKAGYFSNGDGYKTSTTLYGRMTDDWSAMASFIHKDHDVLENGNGDDIAGSNSRQQVGFAKVVGHLTDTQTLRLSYERRTEEGTPAMRPQWVQRAPRNDFRPMELERQTITLNHEWNPADELVDIETTLYHTQSDLKVEEGTGHFFGDTQSTGLDLRNTSRFARNELTYGVDYRRDTSSSGPDDNKTENEDKGDVLGLYVQDEFKITNALTLSAGLRYDRYEVTDDAQQEFKDDGFSPNVGLNYEVIEDLDLFAGYAEAFRGVQVRESFRLHPSWGADNDPNLKPEKASNTEVGFDYHPGPFYFTGKVYRSRIKDVIDDVAKTYTNAGVLESEGYLLSAGTQWNRLHAGLSFHHNDAHLGDLDLNGYDHNSLGNSIGDTWVASLDYAVNDAITIGWSGQFVEGLDDLKTSAGNVSKPGYAVHDVYVEWLPLGQDTLTLNLTVQNLFDKQYRDHASVADFTSFGWMVVGPYEAGRDIRVSASYKF</sequence>
<feature type="domain" description="TonB-dependent receptor plug" evidence="14">
    <location>
        <begin position="39"/>
        <end position="139"/>
    </location>
</feature>
<evidence type="ECO:0000256" key="3">
    <source>
        <dbReference type="ARBA" id="ARBA00022448"/>
    </source>
</evidence>
<evidence type="ECO:0000256" key="11">
    <source>
        <dbReference type="SAM" id="MobiDB-lite"/>
    </source>
</evidence>
<proteinExistence type="inferred from homology"/>
<evidence type="ECO:0000256" key="12">
    <source>
        <dbReference type="SAM" id="SignalP"/>
    </source>
</evidence>
<keyword evidence="15" id="KW-0675">Receptor</keyword>
<evidence type="ECO:0000256" key="6">
    <source>
        <dbReference type="ARBA" id="ARBA00023077"/>
    </source>
</evidence>
<dbReference type="InterPro" id="IPR036942">
    <property type="entry name" value="Beta-barrel_TonB_sf"/>
</dbReference>
<evidence type="ECO:0000313" key="15">
    <source>
        <dbReference type="EMBL" id="OXY81709.1"/>
    </source>
</evidence>
<dbReference type="EMBL" id="NBIM01000003">
    <property type="protein sequence ID" value="OXY81709.1"/>
    <property type="molecule type" value="Genomic_DNA"/>
</dbReference>
<dbReference type="InterPro" id="IPR039426">
    <property type="entry name" value="TonB-dep_rcpt-like"/>
</dbReference>
<dbReference type="Proteomes" id="UP000242757">
    <property type="component" value="Unassembled WGS sequence"/>
</dbReference>
<dbReference type="GO" id="GO:0044718">
    <property type="term" value="P:siderophore transmembrane transport"/>
    <property type="evidence" value="ECO:0007669"/>
    <property type="project" value="TreeGrafter"/>
</dbReference>
<keyword evidence="4 9" id="KW-1134">Transmembrane beta strand</keyword>
<feature type="signal peptide" evidence="12">
    <location>
        <begin position="1"/>
        <end position="21"/>
    </location>
</feature>
<dbReference type="AlphaFoldDB" id="A0A233RE87"/>
<feature type="region of interest" description="Disordered" evidence="11">
    <location>
        <begin position="333"/>
        <end position="354"/>
    </location>
</feature>
<evidence type="ECO:0000256" key="8">
    <source>
        <dbReference type="ARBA" id="ARBA00023237"/>
    </source>
</evidence>
<protein>
    <submittedName>
        <fullName evidence="15">TonB-dependent receptor</fullName>
    </submittedName>
</protein>
<name>A0A233RE87_9GAMM</name>
<dbReference type="InterPro" id="IPR012910">
    <property type="entry name" value="Plug_dom"/>
</dbReference>
<dbReference type="OrthoDB" id="9760494at2"/>
<comment type="caution">
    <text evidence="15">The sequence shown here is derived from an EMBL/GenBank/DDBJ whole genome shotgun (WGS) entry which is preliminary data.</text>
</comment>
<evidence type="ECO:0000256" key="5">
    <source>
        <dbReference type="ARBA" id="ARBA00022692"/>
    </source>
</evidence>
<dbReference type="InterPro" id="IPR000531">
    <property type="entry name" value="Beta-barrel_TonB"/>
</dbReference>
<keyword evidence="16" id="KW-1185">Reference proteome</keyword>
<keyword evidence="8 9" id="KW-0998">Cell outer membrane</keyword>
<feature type="chain" id="PRO_5012059448" evidence="12">
    <location>
        <begin position="22"/>
        <end position="644"/>
    </location>
</feature>
<dbReference type="Gene3D" id="2.170.130.10">
    <property type="entry name" value="TonB-dependent receptor, plug domain"/>
    <property type="match status" value="1"/>
</dbReference>
<keyword evidence="6 10" id="KW-0798">TonB box</keyword>
<keyword evidence="5 9" id="KW-0812">Transmembrane</keyword>
<evidence type="ECO:0000259" key="14">
    <source>
        <dbReference type="Pfam" id="PF07715"/>
    </source>
</evidence>
<evidence type="ECO:0000256" key="4">
    <source>
        <dbReference type="ARBA" id="ARBA00022452"/>
    </source>
</evidence>
<dbReference type="CDD" id="cd01347">
    <property type="entry name" value="ligand_gated_channel"/>
    <property type="match status" value="1"/>
</dbReference>
<dbReference type="GO" id="GO:0015344">
    <property type="term" value="F:siderophore uptake transmembrane transporter activity"/>
    <property type="evidence" value="ECO:0007669"/>
    <property type="project" value="TreeGrafter"/>
</dbReference>
<dbReference type="InterPro" id="IPR037066">
    <property type="entry name" value="Plug_dom_sf"/>
</dbReference>
<dbReference type="PANTHER" id="PTHR30069:SF41">
    <property type="entry name" value="HEME_HEMOPEXIN UTILIZATION PROTEIN C"/>
    <property type="match status" value="1"/>
</dbReference>
<evidence type="ECO:0000256" key="1">
    <source>
        <dbReference type="ARBA" id="ARBA00004571"/>
    </source>
</evidence>
<keyword evidence="7 9" id="KW-0472">Membrane</keyword>